<evidence type="ECO:0000256" key="1">
    <source>
        <dbReference type="ARBA" id="ARBA00004370"/>
    </source>
</evidence>
<dbReference type="SMART" id="SM00965">
    <property type="entry name" value="STN"/>
    <property type="match status" value="1"/>
</dbReference>
<evidence type="ECO:0000256" key="4">
    <source>
        <dbReference type="ARBA" id="ARBA00023136"/>
    </source>
</evidence>
<evidence type="ECO:0000256" key="2">
    <source>
        <dbReference type="ARBA" id="ARBA00022448"/>
    </source>
</evidence>
<feature type="domain" description="Secretin/TonB short N-terminal" evidence="8">
    <location>
        <begin position="280"/>
        <end position="328"/>
    </location>
</feature>
<evidence type="ECO:0000256" key="6">
    <source>
        <dbReference type="RuleBase" id="RU004003"/>
    </source>
</evidence>
<dbReference type="Gene3D" id="3.30.1370.130">
    <property type="match status" value="1"/>
</dbReference>
<keyword evidence="4" id="KW-0472">Membrane</keyword>
<keyword evidence="10" id="KW-1185">Reference proteome</keyword>
<dbReference type="GO" id="GO:0009306">
    <property type="term" value="P:protein secretion"/>
    <property type="evidence" value="ECO:0007669"/>
    <property type="project" value="InterPro"/>
</dbReference>
<dbReference type="GO" id="GO:0009279">
    <property type="term" value="C:cell outer membrane"/>
    <property type="evidence" value="ECO:0007669"/>
    <property type="project" value="UniProtKB-SubCell"/>
</dbReference>
<dbReference type="InterPro" id="IPR004846">
    <property type="entry name" value="T2SS/T3SS_dom"/>
</dbReference>
<organism evidence="9 10">
    <name type="scientific">Thermotomaculum hydrothermale</name>
    <dbReference type="NCBI Taxonomy" id="981385"/>
    <lineage>
        <taxon>Bacteria</taxon>
        <taxon>Pseudomonadati</taxon>
        <taxon>Acidobacteriota</taxon>
        <taxon>Holophagae</taxon>
        <taxon>Thermotomaculales</taxon>
        <taxon>Thermotomaculaceae</taxon>
        <taxon>Thermotomaculum</taxon>
    </lineage>
</organism>
<dbReference type="EMBL" id="AP017470">
    <property type="protein sequence ID" value="BBB31854.1"/>
    <property type="molecule type" value="Genomic_DNA"/>
</dbReference>
<dbReference type="PANTHER" id="PTHR30604:SF1">
    <property type="entry name" value="DNA UTILIZATION PROTEIN HOFQ"/>
    <property type="match status" value="1"/>
</dbReference>
<dbReference type="KEGG" id="thyd:TTHT_0230"/>
<keyword evidence="5" id="KW-0998">Cell outer membrane</keyword>
<sequence length="666" mass="73796">MFKRVFLLLCLISLSQVVFGFSIKGINFVENKSGTKVTVIHDSNNPLHYNIVTNNGRLFVVEIEGIGNIKTEVPVINTEEVMSFNAEPIDDVIRLTFLLKDNVKAKVLNNPRTLSFIFYPVKDKTTIKSIDVEDVLDNLTLVKFACNKKPYYTIEKDNNIVTLVLHNASLATNINDIKGVKVSQLDDDVIVKVQKDVEHLSTRVKFSNNSLLLYVGEQVQAAQETTPEQVTGNEELQYAFLTKTIAGGQKKYVGEKIGLIDIKDIDIRDLLRYIADFAGLNLIVDSSVEGTATYRFKDIPWDQALDIILKDKGLGSELQNGVLRVATLDKFRKEAEERRKLKEEKELAVDTQTIAKSLSYAKAKEVEPILKSFLSKRGQIIVDERTNTVIITDIPKKIPPILEMIDLLDRANTQVLIEARIVETKKVFAKEIGIQWGFTGIYDSSLGTQTGMSFPNTIRVGGTVNPADGTLGPIGSGYAVNLPAVNTTSSIGLMLGNVLGSFSLDMVLSAMENEGMGRILSRPHVVAQNNKTAVIESGARIPIQTVQNNTVTVKYINASLKLEVTPQITAEGTIIMDLNVKKEEPDWTHTVQGNPTIITRNANTQVLVKDGGTTVIGGIFQVNDQNSNDYVPGLRNIPLISWLFRHKLESSENNELLIFITPKIVK</sequence>
<dbReference type="AlphaFoldDB" id="A0A7R6PFX4"/>
<evidence type="ECO:0000313" key="10">
    <source>
        <dbReference type="Proteomes" id="UP000595564"/>
    </source>
</evidence>
<reference evidence="9 10" key="1">
    <citation type="journal article" date="2012" name="Extremophiles">
        <title>Thermotomaculum hydrothermale gen. nov., sp. nov., a novel heterotrophic thermophile within the phylum Acidobacteria from a deep-sea hydrothermal vent chimney in the Southern Okinawa Trough.</title>
        <authorList>
            <person name="Izumi H."/>
            <person name="Nunoura T."/>
            <person name="Miyazaki M."/>
            <person name="Mino S."/>
            <person name="Toki T."/>
            <person name="Takai K."/>
            <person name="Sako Y."/>
            <person name="Sawabe T."/>
            <person name="Nakagawa S."/>
        </authorList>
    </citation>
    <scope>NUCLEOTIDE SEQUENCE [LARGE SCALE GENOMIC DNA]</scope>
    <source>
        <strain evidence="9 10">AC55</strain>
    </source>
</reference>
<dbReference type="InterPro" id="IPR038591">
    <property type="entry name" value="NolW-like_sf"/>
</dbReference>
<evidence type="ECO:0000256" key="5">
    <source>
        <dbReference type="ARBA" id="ARBA00023237"/>
    </source>
</evidence>
<keyword evidence="2 7" id="KW-0813">Transport</keyword>
<dbReference type="PRINTS" id="PR00811">
    <property type="entry name" value="BCTERIALGSPD"/>
</dbReference>
<accession>A0A7R6PFX4</accession>
<evidence type="ECO:0000313" key="9">
    <source>
        <dbReference type="EMBL" id="BBB31854.1"/>
    </source>
</evidence>
<gene>
    <name evidence="9" type="ORF">TTHT_0230</name>
</gene>
<name>A0A7R6PFX4_9BACT</name>
<dbReference type="RefSeq" id="WP_201328188.1">
    <property type="nucleotide sequence ID" value="NZ_AP017470.1"/>
</dbReference>
<comment type="subcellular location">
    <subcellularLocation>
        <location evidence="7">Cell outer membrane</location>
    </subcellularLocation>
    <subcellularLocation>
        <location evidence="1">Membrane</location>
    </subcellularLocation>
</comment>
<dbReference type="InterPro" id="IPR001775">
    <property type="entry name" value="GspD/PilQ"/>
</dbReference>
<dbReference type="InterPro" id="IPR051808">
    <property type="entry name" value="Type_IV_pilus_biogenesis"/>
</dbReference>
<dbReference type="InterPro" id="IPR013355">
    <property type="entry name" value="Pilus_4_PilQ"/>
</dbReference>
<comment type="similarity">
    <text evidence="6">Belongs to the bacterial secretin family.</text>
</comment>
<dbReference type="InterPro" id="IPR005644">
    <property type="entry name" value="NolW-like"/>
</dbReference>
<evidence type="ECO:0000256" key="7">
    <source>
        <dbReference type="RuleBase" id="RU004004"/>
    </source>
</evidence>
<dbReference type="InterPro" id="IPR011662">
    <property type="entry name" value="Secretin/TonB_short_N"/>
</dbReference>
<dbReference type="Proteomes" id="UP000595564">
    <property type="component" value="Chromosome"/>
</dbReference>
<dbReference type="NCBIfam" id="TIGR02515">
    <property type="entry name" value="IV_pilus_PilQ"/>
    <property type="match status" value="1"/>
</dbReference>
<proteinExistence type="inferred from homology"/>
<evidence type="ECO:0000259" key="8">
    <source>
        <dbReference type="SMART" id="SM00965"/>
    </source>
</evidence>
<dbReference type="Pfam" id="PF00263">
    <property type="entry name" value="Secretin"/>
    <property type="match status" value="1"/>
</dbReference>
<keyword evidence="3" id="KW-0732">Signal</keyword>
<protein>
    <submittedName>
        <fullName evidence="9">Type IV pilus assembly protein PilQ</fullName>
    </submittedName>
</protein>
<dbReference type="Pfam" id="PF03958">
    <property type="entry name" value="Secretin_N"/>
    <property type="match status" value="1"/>
</dbReference>
<dbReference type="Gene3D" id="3.30.1370.120">
    <property type="match status" value="1"/>
</dbReference>
<evidence type="ECO:0000256" key="3">
    <source>
        <dbReference type="ARBA" id="ARBA00022729"/>
    </source>
</evidence>
<dbReference type="PANTHER" id="PTHR30604">
    <property type="entry name" value="PROTEIN TRANSPORT PROTEIN HOFQ"/>
    <property type="match status" value="1"/>
</dbReference>